<sequence length="1315" mass="147316">MAPLILHSQPFGERIPPNKRHQQSIIPSLPTWESVGGFGRGEDWVLLKVKSGYPRFCLNENVKQLNRTVLTRLNLSESDGMTSAIFVSTQGANRCAADLNKVTSSCTKFSIVHFFQAGEASTETQWAQFYAVIYPVDLFDVVFNYWRDSGDGISTRHTNFCLRRFDYLQSKSANQAFCTLPTNPIAMLNEHAMGLSTSGISERDFIKSNIARLVQSEKPGQRHVSLEDIFLHPGGMAAINSVARALVDLGIDSGIVGFGYLYGETATVLKRHWSDFKLYSHATSEELDELEASLKSGTCVNALWTDLPGNPTLVTPDMHRLRQLADEYDFLIICDETVGTFINTDLLPYVDVLMTSLTKIYSGFSDVLAGSVVVHPGSSRYVQLRDQLTISYEEKLFPLNIAVLRRNSRHFSERVKVTNHNAKAVAERLAAHSLVERINYPSFTTLDIYERYRRRGGGYGHLMCVIFKEPANAVRFYNALDVCKGPSFGTAFTLSIPFSQLLTLGEQAALDAHGIPSHSIRISVGMEDLDIILRKISDALEKVEKFAVPFPTWTSLAREGNGRALSQIQEASHQSHAGLDRAWQQCQKMPASTNSKKTVSVTPKKSRKRVRFSDPGPRLLHDEDIGSTGLTPAMRRTSFEAGSGDRTPSRKSRRRSVPTPRFQRSYDPEEPFNETCTERRIQFTPLRQILDTRTQRRIRRIGLSDEINHIEREKRETRNMEKTMRALLQERDSLKDELRAMRRGGMGFADQGSVAESYWMTPDTPRSYEEVSVVSDRSLDDTTPFSNSDGETFMFSDSAVIVSSSPDFRSTRNHNPAGTDSLMLSDEPPTPIRATQTQTAVNTEESNIHSLALDLETARQEKNNLFNACRSRISGFNDPTISGLFRQSSPPSDFFDNIMEILENALSRASDATEALEGITQQCSGLGFSGDGVDDVISDMRSHFRSARLELERALPGETANVSLEDGKATLSALVRRVESLAKDLGTERHYHHGSLGREKALRGQFDALLHRYETAASKINSLEDSIASSASDMLHTRMRMQDLEREGQEQAVGIDRLSTALDKYHYEVKGLEGLIDNLEKENTATKEDYTRQISKLKKQVAHERSKRCSAEATASESESRIRELEKTVEHNRIRACDLTAQVELLEKEYQRAVETLEQNASELQTHEAETGTLNVRISDLSTSLHGARCEMQRLQNVNTGLEEQLQLEVEARNELLDKWAADQVRSFAHMKETINSERRRAKVRAANWELKSDDLMSDGTTIGTGSEPITPVSARFVDVEFGRGKDRRRLDSVEISAEGLENDISDVVPASDLA</sequence>
<dbReference type="PANTHER" id="PTHR42699">
    <property type="match status" value="1"/>
</dbReference>
<evidence type="ECO:0000313" key="6">
    <source>
        <dbReference type="Proteomes" id="UP000053732"/>
    </source>
</evidence>
<comment type="cofactor">
    <cofactor evidence="1">
        <name>pyridoxal 5'-phosphate</name>
        <dbReference type="ChEBI" id="CHEBI:597326"/>
    </cofactor>
</comment>
<feature type="region of interest" description="Disordered" evidence="4">
    <location>
        <begin position="805"/>
        <end position="827"/>
    </location>
</feature>
<reference evidence="5 6" key="1">
    <citation type="journal article" date="2014" name="Nat. Commun.">
        <title>Multiple recent horizontal transfers of a large genomic region in cheese making fungi.</title>
        <authorList>
            <person name="Cheeseman K."/>
            <person name="Ropars J."/>
            <person name="Renault P."/>
            <person name="Dupont J."/>
            <person name="Gouzy J."/>
            <person name="Branca A."/>
            <person name="Abraham A.L."/>
            <person name="Ceppi M."/>
            <person name="Conseiller E."/>
            <person name="Debuchy R."/>
            <person name="Malagnac F."/>
            <person name="Goarin A."/>
            <person name="Silar P."/>
            <person name="Lacoste S."/>
            <person name="Sallet E."/>
            <person name="Bensimon A."/>
            <person name="Giraud T."/>
            <person name="Brygoo Y."/>
        </authorList>
    </citation>
    <scope>NUCLEOTIDE SEQUENCE [LARGE SCALE GENOMIC DNA]</scope>
    <source>
        <strain evidence="6">FM 013</strain>
    </source>
</reference>
<accession>A0A0G4NSQ3</accession>
<gene>
    <name evidence="5" type="ORF">PCAMFM013_S001g000022</name>
</gene>
<proteinExistence type="predicted"/>
<dbReference type="GO" id="GO:0003962">
    <property type="term" value="F:cystathionine gamma-synthase activity"/>
    <property type="evidence" value="ECO:0007669"/>
    <property type="project" value="TreeGrafter"/>
</dbReference>
<evidence type="ECO:0000256" key="4">
    <source>
        <dbReference type="SAM" id="MobiDB-lite"/>
    </source>
</evidence>
<feature type="region of interest" description="Disordered" evidence="4">
    <location>
        <begin position="1"/>
        <end position="21"/>
    </location>
</feature>
<evidence type="ECO:0000256" key="3">
    <source>
        <dbReference type="SAM" id="Coils"/>
    </source>
</evidence>
<feature type="coiled-coil region" evidence="3">
    <location>
        <begin position="1140"/>
        <end position="1212"/>
    </location>
</feature>
<dbReference type="InterPro" id="IPR051750">
    <property type="entry name" value="Trans-sulfuration_enzymes"/>
</dbReference>
<keyword evidence="3" id="KW-0175">Coiled coil</keyword>
<feature type="region of interest" description="Disordered" evidence="4">
    <location>
        <begin position="587"/>
        <end position="674"/>
    </location>
</feature>
<dbReference type="InterPro" id="IPR015424">
    <property type="entry name" value="PyrdxlP-dep_Trfase"/>
</dbReference>
<protein>
    <submittedName>
        <fullName evidence="5">Cys/Met metabolism, pyridoxal phosphate-dependent enzyme</fullName>
    </submittedName>
</protein>
<feature type="compositionally biased region" description="Polar residues" evidence="4">
    <location>
        <begin position="805"/>
        <end position="818"/>
    </location>
</feature>
<evidence type="ECO:0000256" key="2">
    <source>
        <dbReference type="ARBA" id="ARBA00022898"/>
    </source>
</evidence>
<feature type="coiled-coil region" evidence="3">
    <location>
        <begin position="1062"/>
        <end position="1107"/>
    </location>
</feature>
<dbReference type="EMBL" id="HG793134">
    <property type="protein sequence ID" value="CRL17062.1"/>
    <property type="molecule type" value="Genomic_DNA"/>
</dbReference>
<name>A0A0G4NSQ3_PENC3</name>
<evidence type="ECO:0000313" key="5">
    <source>
        <dbReference type="EMBL" id="CRL17062.1"/>
    </source>
</evidence>
<dbReference type="GO" id="GO:0030170">
    <property type="term" value="F:pyridoxal phosphate binding"/>
    <property type="evidence" value="ECO:0007669"/>
    <property type="project" value="InterPro"/>
</dbReference>
<dbReference type="STRING" id="1429867.A0A0G4NSQ3"/>
<dbReference type="InterPro" id="IPR015422">
    <property type="entry name" value="PyrdxlP-dep_Trfase_small"/>
</dbReference>
<evidence type="ECO:0000256" key="1">
    <source>
        <dbReference type="ARBA" id="ARBA00001933"/>
    </source>
</evidence>
<keyword evidence="6" id="KW-1185">Reference proteome</keyword>
<dbReference type="Gene3D" id="3.90.1150.10">
    <property type="entry name" value="Aspartate Aminotransferase, domain 1"/>
    <property type="match status" value="1"/>
</dbReference>
<dbReference type="InterPro" id="IPR015421">
    <property type="entry name" value="PyrdxlP-dep_Trfase_major"/>
</dbReference>
<dbReference type="Pfam" id="PF01053">
    <property type="entry name" value="Cys_Met_Meta_PP"/>
    <property type="match status" value="1"/>
</dbReference>
<dbReference type="PANTHER" id="PTHR42699:SF1">
    <property type="entry name" value="CYSTATHIONINE GAMMA-SYNTHASE-RELATED"/>
    <property type="match status" value="1"/>
</dbReference>
<feature type="compositionally biased region" description="Low complexity" evidence="4">
    <location>
        <begin position="592"/>
        <end position="603"/>
    </location>
</feature>
<feature type="coiled-coil region" evidence="3">
    <location>
        <begin position="710"/>
        <end position="744"/>
    </location>
</feature>
<keyword evidence="2" id="KW-0663">Pyridoxal phosphate</keyword>
<dbReference type="Gene3D" id="3.40.640.10">
    <property type="entry name" value="Type I PLP-dependent aspartate aminotransferase-like (Major domain)"/>
    <property type="match status" value="1"/>
</dbReference>
<dbReference type="SUPFAM" id="SSF53383">
    <property type="entry name" value="PLP-dependent transferases"/>
    <property type="match status" value="1"/>
</dbReference>
<dbReference type="GO" id="GO:0019346">
    <property type="term" value="P:transsulfuration"/>
    <property type="evidence" value="ECO:0007669"/>
    <property type="project" value="InterPro"/>
</dbReference>
<dbReference type="Proteomes" id="UP000053732">
    <property type="component" value="Unassembled WGS sequence"/>
</dbReference>
<organism evidence="5 6">
    <name type="scientific">Penicillium camemberti (strain FM 013)</name>
    <dbReference type="NCBI Taxonomy" id="1429867"/>
    <lineage>
        <taxon>Eukaryota</taxon>
        <taxon>Fungi</taxon>
        <taxon>Dikarya</taxon>
        <taxon>Ascomycota</taxon>
        <taxon>Pezizomycotina</taxon>
        <taxon>Eurotiomycetes</taxon>
        <taxon>Eurotiomycetidae</taxon>
        <taxon>Eurotiales</taxon>
        <taxon>Aspergillaceae</taxon>
        <taxon>Penicillium</taxon>
    </lineage>
</organism>
<dbReference type="InterPro" id="IPR000277">
    <property type="entry name" value="Cys/Met-Metab_PyrdxlP-dep_enz"/>
</dbReference>